<dbReference type="GO" id="GO:0016891">
    <property type="term" value="F:RNA endonuclease activity producing 5'-phosphomonoesters, hydrolytic mechanism"/>
    <property type="evidence" value="ECO:0007669"/>
    <property type="project" value="TreeGrafter"/>
</dbReference>
<accession>A0A8C3UEJ0</accession>
<reference evidence="6" key="1">
    <citation type="submission" date="2020-10" db="EMBL/GenBank/DDBJ databases">
        <title>Catharus ustulatus (Swainson's thrush) genome, bCatUst1, primary haplotype v2.</title>
        <authorList>
            <person name="Delmore K."/>
            <person name="Vafadar M."/>
            <person name="Formenti G."/>
            <person name="Chow W."/>
            <person name="Pelan S."/>
            <person name="Howe K."/>
            <person name="Rhie A."/>
            <person name="Mountcastle J."/>
            <person name="Haase B."/>
            <person name="Fedrigo O."/>
            <person name="Jarvis E.D."/>
        </authorList>
    </citation>
    <scope>NUCLEOTIDE SEQUENCE [LARGE SCALE GENOMIC DNA]</scope>
</reference>
<evidence type="ECO:0000256" key="1">
    <source>
        <dbReference type="ARBA" id="ARBA00004496"/>
    </source>
</evidence>
<sequence length="144" mass="16053">KAAAPSGRAPGSPVGLWGRGGEQARLKASVVEEDTEEWQKDPDFSGLQRVGGVDLSYVKGDESRACASLVVLSFPALEGLWQQSVCYVCCPRCCTRIAAWWPSLPRTWPDSWPSERCLSWWRLCRDFSRRSPSSSLRWGVFSLS</sequence>
<evidence type="ECO:0000256" key="3">
    <source>
        <dbReference type="ARBA" id="ARBA00022722"/>
    </source>
</evidence>
<keyword evidence="5" id="KW-0378">Hydrolase</keyword>
<evidence type="ECO:0000256" key="5">
    <source>
        <dbReference type="ARBA" id="ARBA00022801"/>
    </source>
</evidence>
<keyword evidence="7" id="KW-1185">Reference proteome</keyword>
<keyword evidence="4" id="KW-0255">Endonuclease</keyword>
<name>A0A8C3UEJ0_CATUS</name>
<dbReference type="GO" id="GO:0005737">
    <property type="term" value="C:cytoplasm"/>
    <property type="evidence" value="ECO:0007669"/>
    <property type="project" value="UniProtKB-SubCell"/>
</dbReference>
<reference evidence="6" key="3">
    <citation type="submission" date="2025-09" db="UniProtKB">
        <authorList>
            <consortium name="Ensembl"/>
        </authorList>
    </citation>
    <scope>IDENTIFICATION</scope>
</reference>
<dbReference type="Ensembl" id="ENSCUST00005012681.1">
    <property type="protein sequence ID" value="ENSCUSP00005012172.1"/>
    <property type="gene ID" value="ENSCUSG00005007800.1"/>
</dbReference>
<keyword evidence="3" id="KW-0540">Nuclease</keyword>
<evidence type="ECO:0000256" key="2">
    <source>
        <dbReference type="ARBA" id="ARBA00022490"/>
    </source>
</evidence>
<dbReference type="InterPro" id="IPR007581">
    <property type="entry name" value="Endonuclease-V"/>
</dbReference>
<dbReference type="GO" id="GO:0006281">
    <property type="term" value="P:DNA repair"/>
    <property type="evidence" value="ECO:0007669"/>
    <property type="project" value="InterPro"/>
</dbReference>
<evidence type="ECO:0000313" key="6">
    <source>
        <dbReference type="Ensembl" id="ENSCUSP00005012172.1"/>
    </source>
</evidence>
<dbReference type="PANTHER" id="PTHR28511">
    <property type="entry name" value="ENDONUCLEASE V"/>
    <property type="match status" value="1"/>
</dbReference>
<keyword evidence="2" id="KW-0963">Cytoplasm</keyword>
<dbReference type="GO" id="GO:0003727">
    <property type="term" value="F:single-stranded RNA binding"/>
    <property type="evidence" value="ECO:0007669"/>
    <property type="project" value="TreeGrafter"/>
</dbReference>
<dbReference type="PANTHER" id="PTHR28511:SF1">
    <property type="entry name" value="ENDONUCLEASE V"/>
    <property type="match status" value="1"/>
</dbReference>
<organism evidence="6 7">
    <name type="scientific">Catharus ustulatus</name>
    <name type="common">Russet-backed thrush</name>
    <name type="synonym">Hylocichla ustulatus</name>
    <dbReference type="NCBI Taxonomy" id="91951"/>
    <lineage>
        <taxon>Eukaryota</taxon>
        <taxon>Metazoa</taxon>
        <taxon>Chordata</taxon>
        <taxon>Craniata</taxon>
        <taxon>Vertebrata</taxon>
        <taxon>Euteleostomi</taxon>
        <taxon>Archelosauria</taxon>
        <taxon>Archosauria</taxon>
        <taxon>Dinosauria</taxon>
        <taxon>Saurischia</taxon>
        <taxon>Theropoda</taxon>
        <taxon>Coelurosauria</taxon>
        <taxon>Aves</taxon>
        <taxon>Neognathae</taxon>
        <taxon>Neoaves</taxon>
        <taxon>Telluraves</taxon>
        <taxon>Australaves</taxon>
        <taxon>Passeriformes</taxon>
        <taxon>Turdidae</taxon>
        <taxon>Catharus</taxon>
    </lineage>
</organism>
<dbReference type="GO" id="GO:0005730">
    <property type="term" value="C:nucleolus"/>
    <property type="evidence" value="ECO:0007669"/>
    <property type="project" value="TreeGrafter"/>
</dbReference>
<dbReference type="AlphaFoldDB" id="A0A8C3UEJ0"/>
<evidence type="ECO:0000256" key="4">
    <source>
        <dbReference type="ARBA" id="ARBA00022759"/>
    </source>
</evidence>
<reference evidence="6" key="2">
    <citation type="submission" date="2025-08" db="UniProtKB">
        <authorList>
            <consortium name="Ensembl"/>
        </authorList>
    </citation>
    <scope>IDENTIFICATION</scope>
</reference>
<protein>
    <submittedName>
        <fullName evidence="6">Endonuclease V</fullName>
    </submittedName>
</protein>
<proteinExistence type="predicted"/>
<dbReference type="Gene3D" id="3.30.2170.10">
    <property type="entry name" value="archaeoglobus fulgidus dsm 4304 superfamily"/>
    <property type="match status" value="1"/>
</dbReference>
<evidence type="ECO:0000313" key="7">
    <source>
        <dbReference type="Proteomes" id="UP000694563"/>
    </source>
</evidence>
<comment type="subcellular location">
    <subcellularLocation>
        <location evidence="1">Cytoplasm</location>
    </subcellularLocation>
</comment>
<dbReference type="Proteomes" id="UP000694563">
    <property type="component" value="Chromosome 20"/>
</dbReference>